<keyword evidence="2" id="KW-1185">Reference proteome</keyword>
<dbReference type="EMBL" id="ACVR01000072">
    <property type="protein sequence ID" value="EET81322.1"/>
    <property type="molecule type" value="Genomic_DNA"/>
</dbReference>
<accession>A0ABP2GIX5</accession>
<comment type="caution">
    <text evidence="1">The sequence shown here is derived from an EMBL/GenBank/DDBJ whole genome shotgun (WGS) entry which is preliminary data.</text>
</comment>
<sequence length="241" mass="27231">MLSVTEIRKINLEKMLEYTDRHSFAEKIGVEYNNLNQYLAKKNPKNIGKTLVKRITTSFNLPDAWLDHEHDTDVIRNIVRSSFERKTELVAQDANNVVNKETHPSNSLLHKDNILLITKILRIFKGEDLEVTNALKQTKAVYGPDFVENPVAYQISGTGYAKPYRDGHILICEDSGEPVPGEDALIFTHDNKVYAGEFLFSTNTMTEIISIDGSRDSILKDNISKISPIAAMLPPSRMINL</sequence>
<evidence type="ECO:0008006" key="3">
    <source>
        <dbReference type="Google" id="ProtNLM"/>
    </source>
</evidence>
<proteinExistence type="predicted"/>
<protein>
    <recommendedName>
        <fullName evidence="3">HTH cro/C1-type domain-containing protein</fullName>
    </recommendedName>
</protein>
<organism evidence="1 2">
    <name type="scientific">Acinetobacter radioresistens SK82</name>
    <dbReference type="NCBI Taxonomy" id="596318"/>
    <lineage>
        <taxon>Bacteria</taxon>
        <taxon>Pseudomonadati</taxon>
        <taxon>Pseudomonadota</taxon>
        <taxon>Gammaproteobacteria</taxon>
        <taxon>Moraxellales</taxon>
        <taxon>Moraxellaceae</taxon>
        <taxon>Acinetobacter</taxon>
    </lineage>
</organism>
<dbReference type="Proteomes" id="UP000018419">
    <property type="component" value="Unassembled WGS sequence"/>
</dbReference>
<name>A0ABP2GIX5_ACIRA</name>
<dbReference type="RefSeq" id="WP_005016330.1">
    <property type="nucleotide sequence ID" value="NZ_ACVR01000072.1"/>
</dbReference>
<gene>
    <name evidence="1" type="ORF">ACIRA0001_0103</name>
</gene>
<evidence type="ECO:0000313" key="2">
    <source>
        <dbReference type="Proteomes" id="UP000018419"/>
    </source>
</evidence>
<evidence type="ECO:0000313" key="1">
    <source>
        <dbReference type="EMBL" id="EET81322.1"/>
    </source>
</evidence>
<reference evidence="1 2" key="1">
    <citation type="submission" date="2009-07" db="EMBL/GenBank/DDBJ databases">
        <authorList>
            <person name="Madupu R."/>
            <person name="Durkin A.S."/>
            <person name="Torralba M."/>
            <person name="Methe B."/>
            <person name="Sutton G.G."/>
            <person name="Strausberg R.L."/>
            <person name="Nelson K.E."/>
        </authorList>
    </citation>
    <scope>NUCLEOTIDE SEQUENCE [LARGE SCALE GENOMIC DNA]</scope>
    <source>
        <strain evidence="1 2">SK82</strain>
    </source>
</reference>